<protein>
    <recommendedName>
        <fullName evidence="4">Enoyl reductase</fullName>
    </recommendedName>
</protein>
<proteinExistence type="predicted"/>
<gene>
    <name evidence="2" type="ORF">LR394_04860</name>
</gene>
<dbReference type="EMBL" id="JAJOMB010000002">
    <property type="protein sequence ID" value="MCD5310216.1"/>
    <property type="molecule type" value="Genomic_DNA"/>
</dbReference>
<evidence type="ECO:0000256" key="1">
    <source>
        <dbReference type="SAM" id="SignalP"/>
    </source>
</evidence>
<feature type="chain" id="PRO_5040772579" description="Enoyl reductase" evidence="1">
    <location>
        <begin position="30"/>
        <end position="350"/>
    </location>
</feature>
<feature type="signal peptide" evidence="1">
    <location>
        <begin position="1"/>
        <end position="29"/>
    </location>
</feature>
<accession>A0A9X1NAG9</accession>
<reference evidence="2" key="1">
    <citation type="submission" date="2021-11" db="EMBL/GenBank/DDBJ databases">
        <title>Streptomyces corallinus and Kineosporia corallina sp. nov., two new coral-derived marine actinobacteria.</title>
        <authorList>
            <person name="Buangrab K."/>
            <person name="Sutthacheep M."/>
            <person name="Yeemin T."/>
            <person name="Harunari E."/>
            <person name="Igarashi Y."/>
            <person name="Sripreechasak P."/>
            <person name="Kanchanasin P."/>
            <person name="Tanasupawat S."/>
            <person name="Phongsopitanun W."/>
        </authorList>
    </citation>
    <scope>NUCLEOTIDE SEQUENCE</scope>
    <source>
        <strain evidence="2">JCM 31032</strain>
    </source>
</reference>
<keyword evidence="3" id="KW-1185">Reference proteome</keyword>
<evidence type="ECO:0008006" key="4">
    <source>
        <dbReference type="Google" id="ProtNLM"/>
    </source>
</evidence>
<evidence type="ECO:0000313" key="3">
    <source>
        <dbReference type="Proteomes" id="UP001138997"/>
    </source>
</evidence>
<name>A0A9X1NAG9_9ACTN</name>
<organism evidence="2 3">
    <name type="scientific">Kineosporia babensis</name>
    <dbReference type="NCBI Taxonomy" id="499548"/>
    <lineage>
        <taxon>Bacteria</taxon>
        <taxon>Bacillati</taxon>
        <taxon>Actinomycetota</taxon>
        <taxon>Actinomycetes</taxon>
        <taxon>Kineosporiales</taxon>
        <taxon>Kineosporiaceae</taxon>
        <taxon>Kineosporia</taxon>
    </lineage>
</organism>
<evidence type="ECO:0000313" key="2">
    <source>
        <dbReference type="EMBL" id="MCD5310216.1"/>
    </source>
</evidence>
<dbReference type="RefSeq" id="WP_231439143.1">
    <property type="nucleotide sequence ID" value="NZ_JAJOMB010000002.1"/>
</dbReference>
<sequence length="350" mass="36435">MRARPVPLALAALPLAVLASMSAASGARADQTPGGDTEAGGYSVSVQVKFTGNAAPGGGGGSTLAVNLHPVCWWEAAPGDYTNAEAMLDWYDAVTGGVQSPGMFAQYGPRSVWEDAAAREASGQDLSWYKAYCKDPRDYVDYGLGSVDTGDDNPIAGNNPTWTTFLFRAFGAGEEIPAPMVTPEELAQAARDNLQIPDPEIDRNPRVHETGDATLVGLPTFFWVTDPDSVGGEAGERFIRAEVVGAGEAVWAEVTAATGGLNLDWPGGHKLCPPEVAMKPYTAGMGEAGACTVEFQRASTGYPGGYPVQASTAWTAQWVGSDGGGGALDPLANEVTELIPVAEVQNVVEP</sequence>
<dbReference type="Proteomes" id="UP001138997">
    <property type="component" value="Unassembled WGS sequence"/>
</dbReference>
<dbReference type="AlphaFoldDB" id="A0A9X1NAG9"/>
<comment type="caution">
    <text evidence="2">The sequence shown here is derived from an EMBL/GenBank/DDBJ whole genome shotgun (WGS) entry which is preliminary data.</text>
</comment>
<keyword evidence="1" id="KW-0732">Signal</keyword>